<reference evidence="11 14" key="1">
    <citation type="submission" date="2009-10" db="EMBL/GenBank/DDBJ databases">
        <authorList>
            <consortium name="Los Alamos National Laboratory (LANL)"/>
            <consortium name="National Microbial Pathogen Data Resource (NMPDR)"/>
            <person name="Munk A.C."/>
            <person name="Chertkov O."/>
            <person name="Tapia R."/>
            <person name="Green L."/>
            <person name="Rogers Y."/>
            <person name="Detter J.C."/>
            <person name="Bruce D."/>
            <person name="Brettin T.S."/>
            <person name="Colwell R.R."/>
            <person name="Huq A."/>
            <person name="Grim C.J."/>
            <person name="Hasan N.A."/>
            <person name="Bartels D."/>
            <person name="Vonstein V."/>
        </authorList>
    </citation>
    <scope>NUCLEOTIDE SEQUENCE [LARGE SCALE GENOMIC DNA]</scope>
    <source>
        <strain evidence="11 14">CIP 102891</strain>
    </source>
</reference>
<dbReference type="InterPro" id="IPR004772">
    <property type="entry name" value="TrkH"/>
</dbReference>
<dbReference type="AlphaFoldDB" id="C9QG77"/>
<keyword evidence="5 10" id="KW-0812">Transmembrane</keyword>
<dbReference type="EMBL" id="AFWH01000024">
    <property type="protein sequence ID" value="EGU50366.1"/>
    <property type="molecule type" value="Genomic_DNA"/>
</dbReference>
<dbReference type="Pfam" id="PF02386">
    <property type="entry name" value="TrkH"/>
    <property type="match status" value="1"/>
</dbReference>
<evidence type="ECO:0000313" key="11">
    <source>
        <dbReference type="EMBL" id="EEX94578.1"/>
    </source>
</evidence>
<dbReference type="STRING" id="675816.VIA_001738"/>
<evidence type="ECO:0000256" key="1">
    <source>
        <dbReference type="ARBA" id="ARBA00004651"/>
    </source>
</evidence>
<comment type="subcellular location">
    <subcellularLocation>
        <location evidence="1">Cell membrane</location>
        <topology evidence="1">Multi-pass membrane protein</topology>
    </subcellularLocation>
</comment>
<feature type="transmembrane region" description="Helical" evidence="10">
    <location>
        <begin position="417"/>
        <end position="438"/>
    </location>
</feature>
<evidence type="ECO:0000256" key="9">
    <source>
        <dbReference type="ARBA" id="ARBA00023136"/>
    </source>
</evidence>
<sequence length="455" mass="49002">MNPFSRTDTFYALDSDKKQRKGSEPRVILLSFLGVLLPSAVLLTLPVFSVTGLSITDALFTATSAISVTGLGVVDTGEHFTIAGKVLLMLLMQIGGLGQMTLSAVLLYMFGVRLTLKQQALAKDALGQDRRVNLRRLVKRIIIFACMAETIGFAILAYRWVPEMGWSEGLFYALFHAISAFNNAGFALFSDSMMSFVDDPVVIFALAGLFIFGGLGFTVVGDVSTNWRRGFRALQLHTKIMLVATPALLIVGTLLFWALERGNQATMAGLTPAGQWLAAFFQSASARTAGFNSVDLAQYTQPALLVMIILMLIGAGSTSTGGGIKVSTFAVAFVATWAFLRQKKHVVMFKRTVGWPVVTKSLAIIVVSGAILTVAMFLLMLTEKASFDKVLFETISAFATVGLTAGLTAELSEPGKYIMIVVMTIGRIGPLTLAYMLARPEPTLVKHPEGVVLTG</sequence>
<name>C9QG77_VIBOR</name>
<feature type="transmembrane region" description="Helical" evidence="10">
    <location>
        <begin position="86"/>
        <end position="110"/>
    </location>
</feature>
<dbReference type="eggNOG" id="COG0168">
    <property type="taxonomic scope" value="Bacteria"/>
</dbReference>
<gene>
    <name evidence="11" type="ORF">VIA_001738</name>
    <name evidence="12" type="ORF">VIOR3934_07909</name>
</gene>
<accession>C9QG77</accession>
<evidence type="ECO:0000256" key="4">
    <source>
        <dbReference type="ARBA" id="ARBA00022538"/>
    </source>
</evidence>
<dbReference type="Proteomes" id="UP000003515">
    <property type="component" value="Unassembled WGS sequence"/>
</dbReference>
<evidence type="ECO:0000313" key="13">
    <source>
        <dbReference type="Proteomes" id="UP000002817"/>
    </source>
</evidence>
<evidence type="ECO:0000256" key="2">
    <source>
        <dbReference type="ARBA" id="ARBA00022448"/>
    </source>
</evidence>
<dbReference type="OrthoDB" id="9810952at2"/>
<keyword evidence="14" id="KW-1185">Reference proteome</keyword>
<keyword evidence="7 10" id="KW-1133">Transmembrane helix</keyword>
<evidence type="ECO:0000256" key="6">
    <source>
        <dbReference type="ARBA" id="ARBA00022958"/>
    </source>
</evidence>
<keyword evidence="2" id="KW-0813">Transport</keyword>
<evidence type="ECO:0000256" key="8">
    <source>
        <dbReference type="ARBA" id="ARBA00023065"/>
    </source>
</evidence>
<proteinExistence type="predicted"/>
<dbReference type="NCBIfam" id="TIGR00933">
    <property type="entry name" value="2a38"/>
    <property type="match status" value="1"/>
</dbReference>
<keyword evidence="9 10" id="KW-0472">Membrane</keyword>
<dbReference type="EMBL" id="ACZV01000004">
    <property type="protein sequence ID" value="EEX94578.1"/>
    <property type="molecule type" value="Genomic_DNA"/>
</dbReference>
<feature type="transmembrane region" description="Helical" evidence="10">
    <location>
        <begin position="27"/>
        <end position="48"/>
    </location>
</feature>
<evidence type="ECO:0000313" key="14">
    <source>
        <dbReference type="Proteomes" id="UP000003515"/>
    </source>
</evidence>
<dbReference type="PATRIC" id="fig|675816.5.peg.2062"/>
<organism evidence="12 13">
    <name type="scientific">Vibrio orientalis CIP 102891 = ATCC 33934</name>
    <dbReference type="NCBI Taxonomy" id="675816"/>
    <lineage>
        <taxon>Bacteria</taxon>
        <taxon>Pseudomonadati</taxon>
        <taxon>Pseudomonadota</taxon>
        <taxon>Gammaproteobacteria</taxon>
        <taxon>Vibrionales</taxon>
        <taxon>Vibrionaceae</taxon>
        <taxon>Vibrio</taxon>
        <taxon>Vibrio oreintalis group</taxon>
    </lineage>
</organism>
<dbReference type="Proteomes" id="UP000002817">
    <property type="component" value="Unassembled WGS sequence"/>
</dbReference>
<comment type="caution">
    <text evidence="12">The sequence shown here is derived from an EMBL/GenBank/DDBJ whole genome shotgun (WGS) entry which is preliminary data.</text>
</comment>
<keyword evidence="4" id="KW-0633">Potassium transport</keyword>
<keyword evidence="3" id="KW-1003">Cell membrane</keyword>
<keyword evidence="8" id="KW-0406">Ion transport</keyword>
<evidence type="ECO:0000256" key="5">
    <source>
        <dbReference type="ARBA" id="ARBA00022692"/>
    </source>
</evidence>
<reference evidence="12" key="2">
    <citation type="submission" date="2011-08" db="EMBL/GenBank/DDBJ databases">
        <authorList>
            <person name="Hoffman M."/>
            <person name="Strain E.A."/>
            <person name="Brown E."/>
            <person name="Allard M.W."/>
        </authorList>
    </citation>
    <scope>NUCLEOTIDE SEQUENCE</scope>
    <source>
        <strain evidence="12">CIP 102891</strain>
    </source>
</reference>
<dbReference type="RefSeq" id="WP_004412516.1">
    <property type="nucleotide sequence ID" value="NZ_ACZV01000004.1"/>
</dbReference>
<feature type="transmembrane region" description="Helical" evidence="10">
    <location>
        <begin position="170"/>
        <end position="189"/>
    </location>
</feature>
<evidence type="ECO:0000313" key="12">
    <source>
        <dbReference type="EMBL" id="EGU50366.1"/>
    </source>
</evidence>
<evidence type="ECO:0000256" key="10">
    <source>
        <dbReference type="SAM" id="Phobius"/>
    </source>
</evidence>
<keyword evidence="6" id="KW-0630">Potassium</keyword>
<feature type="transmembrane region" description="Helical" evidence="10">
    <location>
        <begin position="322"/>
        <end position="340"/>
    </location>
</feature>
<dbReference type="InterPro" id="IPR003445">
    <property type="entry name" value="Cat_transpt"/>
</dbReference>
<protein>
    <submittedName>
        <fullName evidence="11">Potassium uptake protein integral membrane component KtrB</fullName>
    </submittedName>
    <submittedName>
        <fullName evidence="12">Potassium uptake protein, integral membrane component, KtrB</fullName>
    </submittedName>
</protein>
<feature type="transmembrane region" description="Helical" evidence="10">
    <location>
        <begin position="361"/>
        <end position="381"/>
    </location>
</feature>
<evidence type="ECO:0000256" key="3">
    <source>
        <dbReference type="ARBA" id="ARBA00022475"/>
    </source>
</evidence>
<dbReference type="GO" id="GO:0015379">
    <property type="term" value="F:potassium:chloride symporter activity"/>
    <property type="evidence" value="ECO:0007669"/>
    <property type="project" value="InterPro"/>
</dbReference>
<feature type="transmembrane region" description="Helical" evidence="10">
    <location>
        <begin position="141"/>
        <end position="158"/>
    </location>
</feature>
<dbReference type="PANTHER" id="PTHR32024">
    <property type="entry name" value="TRK SYSTEM POTASSIUM UPTAKE PROTEIN TRKG-RELATED"/>
    <property type="match status" value="1"/>
</dbReference>
<dbReference type="GO" id="GO:0005886">
    <property type="term" value="C:plasma membrane"/>
    <property type="evidence" value="ECO:0007669"/>
    <property type="project" value="UniProtKB-SubCell"/>
</dbReference>
<feature type="transmembrane region" description="Helical" evidence="10">
    <location>
        <begin position="201"/>
        <end position="220"/>
    </location>
</feature>
<feature type="transmembrane region" description="Helical" evidence="10">
    <location>
        <begin position="296"/>
        <end position="316"/>
    </location>
</feature>
<dbReference type="PANTHER" id="PTHR32024:SF1">
    <property type="entry name" value="KTR SYSTEM POTASSIUM UPTAKE PROTEIN B"/>
    <property type="match status" value="1"/>
</dbReference>
<reference evidence="12 13" key="3">
    <citation type="journal article" date="2012" name="Int. J. Syst. Evol. Microbiol.">
        <title>Vibrio caribbeanicus sp. nov., isolated from the marine sponge Scleritoderma cyanea.</title>
        <authorList>
            <person name="Hoffmann M."/>
            <person name="Monday S.R."/>
            <person name="Allard M.W."/>
            <person name="Strain E.A."/>
            <person name="Whittaker P."/>
            <person name="Naum M."/>
            <person name="McCarthy P.J."/>
            <person name="Lopez J.V."/>
            <person name="Fischer M."/>
            <person name="Brown E.W."/>
        </authorList>
    </citation>
    <scope>NUCLEOTIDE SEQUENCE [LARGE SCALE GENOMIC DNA]</scope>
    <source>
        <strain evidence="12">CIP 102891</strain>
        <strain evidence="13">CIP 102891 / ATCC 33934</strain>
    </source>
</reference>
<feature type="transmembrane region" description="Helical" evidence="10">
    <location>
        <begin position="240"/>
        <end position="259"/>
    </location>
</feature>
<evidence type="ECO:0000256" key="7">
    <source>
        <dbReference type="ARBA" id="ARBA00022989"/>
    </source>
</evidence>